<reference evidence="1" key="1">
    <citation type="journal article" date="2015" name="Nature">
        <title>Complex archaea that bridge the gap between prokaryotes and eukaryotes.</title>
        <authorList>
            <person name="Spang A."/>
            <person name="Saw J.H."/>
            <person name="Jorgensen S.L."/>
            <person name="Zaremba-Niedzwiedzka K."/>
            <person name="Martijn J."/>
            <person name="Lind A.E."/>
            <person name="van Eijk R."/>
            <person name="Schleper C."/>
            <person name="Guy L."/>
            <person name="Ettema T.J."/>
        </authorList>
    </citation>
    <scope>NUCLEOTIDE SEQUENCE</scope>
</reference>
<accession>A0A0F9FUP3</accession>
<dbReference type="AlphaFoldDB" id="A0A0F9FUP3"/>
<gene>
    <name evidence="1" type="ORF">LCGC14_1989020</name>
</gene>
<sequence length="166" mass="19149">MAKRNEMKGPYVLIILLLLILGCAATDFRLEEIKYEVSSFPFIRDSAVHLTLNYAAIKKYVFSKTKTSYNYTFVHVYSSSAIKFIVQELIIDIPEDTTFYYEYMGRGYSYGDTRVTEFAKFCNIPYDDLIEMANAVTITVYMYGEGYTLSTSGKVIGLKEWLEDKK</sequence>
<dbReference type="PROSITE" id="PS51257">
    <property type="entry name" value="PROKAR_LIPOPROTEIN"/>
    <property type="match status" value="1"/>
</dbReference>
<dbReference type="EMBL" id="LAZR01022392">
    <property type="protein sequence ID" value="KKL82011.1"/>
    <property type="molecule type" value="Genomic_DNA"/>
</dbReference>
<name>A0A0F9FUP3_9ZZZZ</name>
<evidence type="ECO:0008006" key="2">
    <source>
        <dbReference type="Google" id="ProtNLM"/>
    </source>
</evidence>
<evidence type="ECO:0000313" key="1">
    <source>
        <dbReference type="EMBL" id="KKL82011.1"/>
    </source>
</evidence>
<protein>
    <recommendedName>
        <fullName evidence="2">Lipoprotein</fullName>
    </recommendedName>
</protein>
<comment type="caution">
    <text evidence="1">The sequence shown here is derived from an EMBL/GenBank/DDBJ whole genome shotgun (WGS) entry which is preliminary data.</text>
</comment>
<organism evidence="1">
    <name type="scientific">marine sediment metagenome</name>
    <dbReference type="NCBI Taxonomy" id="412755"/>
    <lineage>
        <taxon>unclassified sequences</taxon>
        <taxon>metagenomes</taxon>
        <taxon>ecological metagenomes</taxon>
    </lineage>
</organism>
<proteinExistence type="predicted"/>